<evidence type="ECO:0000313" key="3">
    <source>
        <dbReference type="Proteomes" id="UP000266234"/>
    </source>
</evidence>
<proteinExistence type="inferred from homology"/>
<dbReference type="InterPro" id="IPR023606">
    <property type="entry name" value="CoA-Trfase_III_dom_1_sf"/>
</dbReference>
<evidence type="ECO:0000313" key="2">
    <source>
        <dbReference type="EMBL" id="RGP65495.1"/>
    </source>
</evidence>
<comment type="caution">
    <text evidence="2">The sequence shown here is derived from an EMBL/GenBank/DDBJ whole genome shotgun (WGS) entry which is preliminary data.</text>
</comment>
<dbReference type="EMBL" id="PXOG01000233">
    <property type="protein sequence ID" value="RGP65495.1"/>
    <property type="molecule type" value="Genomic_DNA"/>
</dbReference>
<keyword evidence="3" id="KW-1185">Reference proteome</keyword>
<evidence type="ECO:0000256" key="1">
    <source>
        <dbReference type="ARBA" id="ARBA00008383"/>
    </source>
</evidence>
<gene>
    <name evidence="2" type="ORF">FLONG3_9193</name>
</gene>
<dbReference type="InterPro" id="IPR044855">
    <property type="entry name" value="CoA-Trfase_III_dom3_sf"/>
</dbReference>
<dbReference type="OrthoDB" id="16747at2759"/>
<dbReference type="Gene3D" id="3.30.1540.10">
    <property type="entry name" value="formyl-coa transferase, domain 3"/>
    <property type="match status" value="1"/>
</dbReference>
<protein>
    <submittedName>
        <fullName evidence="2">Alpha-methylacyl-racemase</fullName>
    </submittedName>
</protein>
<accession>A0A395RZM8</accession>
<dbReference type="Pfam" id="PF02515">
    <property type="entry name" value="CoA_transf_3"/>
    <property type="match status" value="1"/>
</dbReference>
<dbReference type="Gene3D" id="3.40.50.10540">
    <property type="entry name" value="Crotonobetainyl-coa:carnitine coa-transferase, domain 1"/>
    <property type="match status" value="1"/>
</dbReference>
<comment type="similarity">
    <text evidence="1">Belongs to the CoA-transferase III family.</text>
</comment>
<reference evidence="2 3" key="1">
    <citation type="journal article" date="2018" name="PLoS Pathog.">
        <title>Evolution of structural diversity of trichothecenes, a family of toxins produced by plant pathogenic and entomopathogenic fungi.</title>
        <authorList>
            <person name="Proctor R.H."/>
            <person name="McCormick S.P."/>
            <person name="Kim H.S."/>
            <person name="Cardoza R.E."/>
            <person name="Stanley A.M."/>
            <person name="Lindo L."/>
            <person name="Kelly A."/>
            <person name="Brown D.W."/>
            <person name="Lee T."/>
            <person name="Vaughan M.M."/>
            <person name="Alexander N.J."/>
            <person name="Busman M."/>
            <person name="Gutierrez S."/>
        </authorList>
    </citation>
    <scope>NUCLEOTIDE SEQUENCE [LARGE SCALE GENOMIC DNA]</scope>
    <source>
        <strain evidence="2 3">NRRL 20695</strain>
    </source>
</reference>
<dbReference type="InterPro" id="IPR003673">
    <property type="entry name" value="CoA-Trfase_fam_III"/>
</dbReference>
<organism evidence="2 3">
    <name type="scientific">Fusarium longipes</name>
    <dbReference type="NCBI Taxonomy" id="694270"/>
    <lineage>
        <taxon>Eukaryota</taxon>
        <taxon>Fungi</taxon>
        <taxon>Dikarya</taxon>
        <taxon>Ascomycota</taxon>
        <taxon>Pezizomycotina</taxon>
        <taxon>Sordariomycetes</taxon>
        <taxon>Hypocreomycetidae</taxon>
        <taxon>Hypocreales</taxon>
        <taxon>Nectriaceae</taxon>
        <taxon>Fusarium</taxon>
    </lineage>
</organism>
<name>A0A395RZM8_9HYPO</name>
<dbReference type="STRING" id="694270.A0A395RZM8"/>
<sequence>MTGPPPLTDIKVMEFAGLAPGPYAGMLLADAGASVLRIDRASPGASRPTEDVLARHKASISVNLKSERGIALIKCLATQADVLIDPFRPGVLEKLGLGPDVLCNLNKRLIYSRMTGFRRDGKYALMAGHDINYLSVSGVLGMLGREAEKPHPPMNILADFAGGGAVLFQGILMAVISRQSSGRGQIVEANMVDGSSHLTTFPRMGLKTPIGNRGRGENLLDGGSPFYDTYETSDGKYMAAGALEPQFFGELLKGLGLSNQGWEENQHDRTRWPELRKLMSDTFRSKTRTEWEAIFDGTDACCTPVLEYNELETNPDREGDQRPAVTLWETPCLAVKEGVGHVDPVRFGQGPGVPGDGYEAKLLKPGAGGDDMLRRWMGWENGREYALHQGGLVLKETFKL</sequence>
<dbReference type="AlphaFoldDB" id="A0A395RZM8"/>
<dbReference type="PANTHER" id="PTHR48228:SF5">
    <property type="entry name" value="ALPHA-METHYLACYL-COA RACEMASE"/>
    <property type="match status" value="1"/>
</dbReference>
<dbReference type="SUPFAM" id="SSF89796">
    <property type="entry name" value="CoA-transferase family III (CaiB/BaiF)"/>
    <property type="match status" value="1"/>
</dbReference>
<dbReference type="Proteomes" id="UP000266234">
    <property type="component" value="Unassembled WGS sequence"/>
</dbReference>
<dbReference type="PANTHER" id="PTHR48228">
    <property type="entry name" value="SUCCINYL-COA--D-CITRAMALATE COA-TRANSFERASE"/>
    <property type="match status" value="1"/>
</dbReference>
<dbReference type="InterPro" id="IPR050509">
    <property type="entry name" value="CoA-transferase_III"/>
</dbReference>
<dbReference type="GO" id="GO:0003824">
    <property type="term" value="F:catalytic activity"/>
    <property type="evidence" value="ECO:0007669"/>
    <property type="project" value="InterPro"/>
</dbReference>